<comment type="caution">
    <text evidence="1">The sequence shown here is derived from an EMBL/GenBank/DDBJ whole genome shotgun (WGS) entry which is preliminary data.</text>
</comment>
<organism evidence="1 2">
    <name type="scientific">Ramlibacter albus</name>
    <dbReference type="NCBI Taxonomy" id="2079448"/>
    <lineage>
        <taxon>Bacteria</taxon>
        <taxon>Pseudomonadati</taxon>
        <taxon>Pseudomonadota</taxon>
        <taxon>Betaproteobacteria</taxon>
        <taxon>Burkholderiales</taxon>
        <taxon>Comamonadaceae</taxon>
        <taxon>Ramlibacter</taxon>
    </lineage>
</organism>
<dbReference type="EMBL" id="JACORU010000025">
    <property type="protein sequence ID" value="MBC5768711.1"/>
    <property type="molecule type" value="Genomic_DNA"/>
</dbReference>
<dbReference type="Pfam" id="PF24389">
    <property type="entry name" value="ORC-CDC6-like"/>
    <property type="match status" value="1"/>
</dbReference>
<proteinExistence type="predicted"/>
<keyword evidence="2" id="KW-1185">Reference proteome</keyword>
<sequence length="436" mass="49267">MLKMLQPKALNAWDHELADEIRAGVQFRGIFVPADEAWRQQVDTIGHDLPAEMSSHFRRAMFTTHVQRAVASCFLQLTHDRPLKDRGYARVQLEKPIEVELCKSIAHSWKLTPRIHSLLGIRQALVDRTAALYDSVDRPHSLRSLLEECQLQTTPAVLQATSAFDMCTARFEGTWCLLFDELEIAPIEIQEMLFRSLRSSDQSLVFKLAMSPSTKAAELFKEVTGPSPGNDFEEITLYADPKEGSVFCESLWSHLTKGTPAEHIAPWAVFRRSAFHDPDAPSPYSRRGRWQIASSSLALKDPSYVSFMNHYRIDPDNLEKVSAQQRDAVLRKIGPIVGFRDFMLKPSRIAAQAPKLRKDKARPAALYSGWEALCLISEANPRWFMGIAKSLLINRQSTVSRARAVAGDSVRSPHIGGRKVSCLHLDDTEYIKRFIV</sequence>
<dbReference type="AlphaFoldDB" id="A0A923S5N2"/>
<evidence type="ECO:0000313" key="2">
    <source>
        <dbReference type="Proteomes" id="UP000596827"/>
    </source>
</evidence>
<dbReference type="InterPro" id="IPR056955">
    <property type="entry name" value="ORC-CDC6-like"/>
</dbReference>
<name>A0A923S5N2_9BURK</name>
<accession>A0A923S5N2</accession>
<protein>
    <submittedName>
        <fullName evidence="1">Uncharacterized protein</fullName>
    </submittedName>
</protein>
<gene>
    <name evidence="1" type="ORF">H8R02_29895</name>
</gene>
<evidence type="ECO:0000313" key="1">
    <source>
        <dbReference type="EMBL" id="MBC5768711.1"/>
    </source>
</evidence>
<dbReference type="Proteomes" id="UP000596827">
    <property type="component" value="Unassembled WGS sequence"/>
</dbReference>
<reference evidence="1" key="1">
    <citation type="submission" date="2020-08" db="EMBL/GenBank/DDBJ databases">
        <title>Ramlibacter sp. GTP1 16S ribosomal RNA gene genome sequencing and assembly.</title>
        <authorList>
            <person name="Kang M."/>
        </authorList>
    </citation>
    <scope>NUCLEOTIDE SEQUENCE</scope>
    <source>
        <strain evidence="1">GTP1</strain>
    </source>
</reference>